<accession>A0ABT4BQ24</accession>
<protein>
    <submittedName>
        <fullName evidence="1">DUF771 domain-containing protein</fullName>
    </submittedName>
</protein>
<proteinExistence type="predicted"/>
<evidence type="ECO:0000313" key="1">
    <source>
        <dbReference type="EMBL" id="MCY1583842.1"/>
    </source>
</evidence>
<dbReference type="Pfam" id="PF05595">
    <property type="entry name" value="DUF771"/>
    <property type="match status" value="1"/>
</dbReference>
<dbReference type="EMBL" id="JANSLD010000034">
    <property type="protein sequence ID" value="MCY1583842.1"/>
    <property type="molecule type" value="Genomic_DNA"/>
</dbReference>
<keyword evidence="2" id="KW-1185">Reference proteome</keyword>
<sequence>MPQELIALSKQELKELVSELVAEQVENEPMNMTLGEVAEYYGFSKPWIVKKILDDDYFRRKIEPFSTLLNENGGGKYAFNRKRMKQFLNDYDEEIKKRAKRSF</sequence>
<name>A0ABT4BQ24_9STAP</name>
<organism evidence="1 2">
    <name type="scientific">Staphylococcus pettenkoferi</name>
    <dbReference type="NCBI Taxonomy" id="170573"/>
    <lineage>
        <taxon>Bacteria</taxon>
        <taxon>Bacillati</taxon>
        <taxon>Bacillota</taxon>
        <taxon>Bacilli</taxon>
        <taxon>Bacillales</taxon>
        <taxon>Staphylococcaceae</taxon>
        <taxon>Staphylococcus</taxon>
    </lineage>
</organism>
<gene>
    <name evidence="1" type="ORF">NW133_09900</name>
</gene>
<reference evidence="1" key="1">
    <citation type="journal article" date="2022" name="Int. J. Mol. Sci.">
        <title>Phenotypic and Genotypic Virulence Characterisation of Staphylococcus pettenkoferi Strains Isolated from Human Bloodstream and Diabetic Foot Infections.</title>
        <authorList>
            <person name="Magnan C."/>
            <person name="Ahmad-Mansour N."/>
            <person name="Pouget C."/>
            <person name="Morsli M."/>
            <person name="Huc-Brandt S."/>
            <person name="Pantel A."/>
            <person name="Dunyach-Remy C."/>
            <person name="Sotto A."/>
            <person name="Molle V."/>
            <person name="Lavigne J.-P."/>
        </authorList>
    </citation>
    <scope>NUCLEOTIDE SEQUENCE</scope>
    <source>
        <strain evidence="1">NSP012P</strain>
    </source>
</reference>
<comment type="caution">
    <text evidence="1">The sequence shown here is derived from an EMBL/GenBank/DDBJ whole genome shotgun (WGS) entry which is preliminary data.</text>
</comment>
<dbReference type="RefSeq" id="WP_268212270.1">
    <property type="nucleotide sequence ID" value="NZ_JANSKR010000028.1"/>
</dbReference>
<dbReference type="InterPro" id="IPR008489">
    <property type="entry name" value="DUF771"/>
</dbReference>
<reference evidence="1" key="2">
    <citation type="submission" date="2022-08" db="EMBL/GenBank/DDBJ databases">
        <authorList>
            <person name="Magnan C."/>
        </authorList>
    </citation>
    <scope>NUCLEOTIDE SEQUENCE</scope>
    <source>
        <strain evidence="1">NSP012P</strain>
    </source>
</reference>
<dbReference type="Proteomes" id="UP001072952">
    <property type="component" value="Unassembled WGS sequence"/>
</dbReference>
<evidence type="ECO:0000313" key="2">
    <source>
        <dbReference type="Proteomes" id="UP001072952"/>
    </source>
</evidence>